<accession>A0A3T1CFS6</accession>
<evidence type="ECO:0000313" key="2">
    <source>
        <dbReference type="EMBL" id="BBI19812.1"/>
    </source>
</evidence>
<feature type="transmembrane region" description="Helical" evidence="1">
    <location>
        <begin position="180"/>
        <end position="206"/>
    </location>
</feature>
<feature type="transmembrane region" description="Helical" evidence="1">
    <location>
        <begin position="139"/>
        <end position="160"/>
    </location>
</feature>
<gene>
    <name evidence="2" type="ORF">EKJ_06590</name>
</gene>
<organism evidence="2 3">
    <name type="scientific">Qipengyuania flava</name>
    <dbReference type="NCBI Taxonomy" id="192812"/>
    <lineage>
        <taxon>Bacteria</taxon>
        <taxon>Pseudomonadati</taxon>
        <taxon>Pseudomonadota</taxon>
        <taxon>Alphaproteobacteria</taxon>
        <taxon>Sphingomonadales</taxon>
        <taxon>Erythrobacteraceae</taxon>
        <taxon>Qipengyuania</taxon>
    </lineage>
</organism>
<keyword evidence="1" id="KW-0812">Transmembrane</keyword>
<feature type="transmembrane region" description="Helical" evidence="1">
    <location>
        <begin position="299"/>
        <end position="317"/>
    </location>
</feature>
<evidence type="ECO:0000313" key="3">
    <source>
        <dbReference type="Proteomes" id="UP000290057"/>
    </source>
</evidence>
<protein>
    <recommendedName>
        <fullName evidence="4">DUF2029 domain-containing protein</fullName>
    </recommendedName>
</protein>
<keyword evidence="1" id="KW-0472">Membrane</keyword>
<feature type="transmembrane region" description="Helical" evidence="1">
    <location>
        <begin position="218"/>
        <end position="244"/>
    </location>
</feature>
<keyword evidence="3" id="KW-1185">Reference proteome</keyword>
<dbReference type="Proteomes" id="UP000290057">
    <property type="component" value="Chromosome"/>
</dbReference>
<name>A0A3T1CFS6_9SPHN</name>
<sequence length="363" mass="38687">MKLPTHPLAHLPRWAALALLALTLLGSAWNVLALDTRDQAQRSDIAERTARGERPDMELYRAINARVAAGESYHAAAAAEHREFAMPTSPFVTVRTPVLAWTSAWWGAEGWRTIAALLWGANMLAWFNALRADGMGRALAGGALAGVFGMVAFIPDVAFSHDILAGLMLSLALALSAGRAWPLALLLAVLAILLRELALPFLLAWGAIALAAREQHKALAIGAALLVVALALAGHAWAVAAVRLPGDFVSPGWSGFLGPALPLYGIHVTTLLHLLPTLIAGPLAVLALLGWLGAGKPRGLFAALWFTGFFTAVALFARQENFYWMGLFVPAFGIGLVFVPQALRDLLCALRRPSRVDPSCASR</sequence>
<dbReference type="RefSeq" id="WP_130585883.1">
    <property type="nucleotide sequence ID" value="NZ_AP019389.1"/>
</dbReference>
<dbReference type="AlphaFoldDB" id="A0A3T1CFS6"/>
<reference evidence="2 3" key="1">
    <citation type="submission" date="2019-01" db="EMBL/GenBank/DDBJ databases">
        <title>Complete genome sequence of Erythrobacter flavus KJ5.</title>
        <authorList>
            <person name="Kanesaki Y."/>
            <person name="Brotosudarmo T."/>
            <person name="Moriuchi R."/>
            <person name="Awai K."/>
        </authorList>
    </citation>
    <scope>NUCLEOTIDE SEQUENCE [LARGE SCALE GENOMIC DNA]</scope>
    <source>
        <strain evidence="2 3">KJ5</strain>
    </source>
</reference>
<evidence type="ECO:0008006" key="4">
    <source>
        <dbReference type="Google" id="ProtNLM"/>
    </source>
</evidence>
<proteinExistence type="predicted"/>
<feature type="transmembrane region" description="Helical" evidence="1">
    <location>
        <begin position="264"/>
        <end position="292"/>
    </location>
</feature>
<dbReference type="EMBL" id="AP019389">
    <property type="protein sequence ID" value="BBI19812.1"/>
    <property type="molecule type" value="Genomic_DNA"/>
</dbReference>
<feature type="transmembrane region" description="Helical" evidence="1">
    <location>
        <begin position="323"/>
        <end position="343"/>
    </location>
</feature>
<evidence type="ECO:0000256" key="1">
    <source>
        <dbReference type="SAM" id="Phobius"/>
    </source>
</evidence>
<keyword evidence="1" id="KW-1133">Transmembrane helix</keyword>